<dbReference type="EMBL" id="FWXV01000019">
    <property type="protein sequence ID" value="SMD27067.1"/>
    <property type="molecule type" value="Genomic_DNA"/>
</dbReference>
<gene>
    <name evidence="1" type="ORF">SAMN05661093_10664</name>
</gene>
<proteinExistence type="predicted"/>
<evidence type="ECO:0000313" key="2">
    <source>
        <dbReference type="Proteomes" id="UP000192674"/>
    </source>
</evidence>
<protein>
    <submittedName>
        <fullName evidence="1">Uncharacterized protein</fullName>
    </submittedName>
</protein>
<accession>A0A1W2FYN3</accession>
<evidence type="ECO:0000313" key="1">
    <source>
        <dbReference type="EMBL" id="SMD27067.1"/>
    </source>
</evidence>
<dbReference type="Proteomes" id="UP000192674">
    <property type="component" value="Unassembled WGS sequence"/>
</dbReference>
<sequence>MSAFDGVQIDRAGVAEILSSPEITEAVHQLAEQVAETARAQGHRVTSGELLPIEVFSDPGRDRAGSTVAIRHPAGVGMEAHHGVLKRAATAAGLDVHGLDGADS</sequence>
<organism evidence="1 2">
    <name type="scientific">Kibdelosporangium aridum</name>
    <dbReference type="NCBI Taxonomy" id="2030"/>
    <lineage>
        <taxon>Bacteria</taxon>
        <taxon>Bacillati</taxon>
        <taxon>Actinomycetota</taxon>
        <taxon>Actinomycetes</taxon>
        <taxon>Pseudonocardiales</taxon>
        <taxon>Pseudonocardiaceae</taxon>
        <taxon>Kibdelosporangium</taxon>
    </lineage>
</organism>
<name>A0A1W2FYN3_KIBAR</name>
<reference evidence="1 2" key="1">
    <citation type="submission" date="2017-04" db="EMBL/GenBank/DDBJ databases">
        <authorList>
            <person name="Afonso C.L."/>
            <person name="Miller P.J."/>
            <person name="Scott M.A."/>
            <person name="Spackman E."/>
            <person name="Goraichik I."/>
            <person name="Dimitrov K.M."/>
            <person name="Suarez D.L."/>
            <person name="Swayne D.E."/>
        </authorList>
    </citation>
    <scope>NUCLEOTIDE SEQUENCE [LARGE SCALE GENOMIC DNA]</scope>
    <source>
        <strain evidence="1 2">DSM 43828</strain>
    </source>
</reference>
<dbReference type="AlphaFoldDB" id="A0A1W2FYN3"/>
<dbReference type="RefSeq" id="WP_084434667.1">
    <property type="nucleotide sequence ID" value="NZ_FWXV01000019.1"/>
</dbReference>
<keyword evidence="2" id="KW-1185">Reference proteome</keyword>
<dbReference type="OrthoDB" id="3634855at2"/>